<dbReference type="InterPro" id="IPR012865">
    <property type="entry name" value="DUF1642"/>
</dbReference>
<dbReference type="Proteomes" id="UP001172310">
    <property type="component" value="Unassembled WGS sequence"/>
</dbReference>
<reference evidence="1" key="1">
    <citation type="submission" date="2023-07" db="EMBL/GenBank/DDBJ databases">
        <title>SVep1, a Temperate Phage of Human Oral Commensal Streptococcus vestibularis.</title>
        <authorList>
            <person name="Wu M."/>
            <person name="Zhu Y."/>
            <person name="Li Y."/>
        </authorList>
    </citation>
    <scope>NUCLEOTIDE SEQUENCE</scope>
    <source>
        <strain evidence="1">SVE8</strain>
    </source>
</reference>
<dbReference type="RefSeq" id="WP_301382212.1">
    <property type="nucleotide sequence ID" value="NZ_JAUJGC010000022.1"/>
</dbReference>
<evidence type="ECO:0000313" key="1">
    <source>
        <dbReference type="EMBL" id="MDN5269506.1"/>
    </source>
</evidence>
<comment type="caution">
    <text evidence="1">The sequence shown here is derived from an EMBL/GenBank/DDBJ whole genome shotgun (WGS) entry which is preliminary data.</text>
</comment>
<dbReference type="EMBL" id="JAUJGC010000022">
    <property type="protein sequence ID" value="MDN5269506.1"/>
    <property type="molecule type" value="Genomic_DNA"/>
</dbReference>
<proteinExistence type="predicted"/>
<dbReference type="AlphaFoldDB" id="A0AAW7QJL3"/>
<protein>
    <submittedName>
        <fullName evidence="1">DUF1642 domain-containing protein</fullName>
    </submittedName>
</protein>
<evidence type="ECO:0000313" key="2">
    <source>
        <dbReference type="Proteomes" id="UP001172310"/>
    </source>
</evidence>
<organism evidence="1 2">
    <name type="scientific">Streptococcus vestibularis</name>
    <dbReference type="NCBI Taxonomy" id="1343"/>
    <lineage>
        <taxon>Bacteria</taxon>
        <taxon>Bacillati</taxon>
        <taxon>Bacillota</taxon>
        <taxon>Bacilli</taxon>
        <taxon>Lactobacillales</taxon>
        <taxon>Streptococcaceae</taxon>
        <taxon>Streptococcus</taxon>
    </lineage>
</organism>
<name>A0AAW7QJL3_STRVE</name>
<gene>
    <name evidence="1" type="ORF">QY913_05050</name>
</gene>
<sequence length="211" mass="24952">MNIEEFIETIRDAIDLIEQLDEPQPLKLKDITSRMKELDSHARSEWIDVILHEFGEEFGSKKYRDGYEQGKLEGTIEHVKPVVPQSVADWYEEIKGEFYLNLHYLAWDMFESLDEDACVPKKTLNDDITRWYRKNENAIKIIVNMHQFGYEVEKETKYTVRIKITNQYLCSDEGHLHFSPGFRTDFTKRDLEGLGFGWVFDCEGIEIEEVE</sequence>
<accession>A0AAW7QJL3</accession>
<dbReference type="Pfam" id="PF07852">
    <property type="entry name" value="DUF1642"/>
    <property type="match status" value="1"/>
</dbReference>